<comment type="caution">
    <text evidence="7">The sequence shown here is derived from an EMBL/GenBank/DDBJ whole genome shotgun (WGS) entry which is preliminary data.</text>
</comment>
<evidence type="ECO:0000313" key="8">
    <source>
        <dbReference type="Proteomes" id="UP000632195"/>
    </source>
</evidence>
<dbReference type="EMBL" id="BMNY01000001">
    <property type="protein sequence ID" value="GGM74774.1"/>
    <property type="molecule type" value="Genomic_DNA"/>
</dbReference>
<dbReference type="Proteomes" id="UP000632195">
    <property type="component" value="Unassembled WGS sequence"/>
</dbReference>
<comment type="pathway">
    <text evidence="5">Cofactor biosynthesis; adenosylcobalamin biosynthesis; cob(II)yrinate a,c-diamide from sirohydrochlorin (anaerobic route): step 8/10.</text>
</comment>
<name>A0AA37FAV3_9ARCH</name>
<feature type="binding site" evidence="5">
    <location>
        <position position="73"/>
    </location>
    <ligand>
        <name>S-adenosyl-L-methionine</name>
        <dbReference type="ChEBI" id="CHEBI:59789"/>
    </ligand>
</feature>
<dbReference type="SUPFAM" id="SSF53335">
    <property type="entry name" value="S-adenosyl-L-methionine-dependent methyltransferases"/>
    <property type="match status" value="1"/>
</dbReference>
<sequence length="200" mass="21562">MQNLDWVVPGIPDEMFERVEKIPMTKEEIRAITISKARLRSGWKVLDIGCGSGSITVEAARLVGDGGKVTGVDRSHDACQLTLRNLERFGVSARAEVVEADAVDYLSRGERFNAIIVGGASEEIEEVISLARRCLLPGGTLVLNAIMLETCTRAVASMRASGFEGVECTEVIVARGMYASQGTAMIARNPVFVISCRVGE</sequence>
<dbReference type="InterPro" id="IPR023475">
    <property type="entry name" value="CbiT"/>
</dbReference>
<dbReference type="AlphaFoldDB" id="A0AA37FAV3"/>
<evidence type="ECO:0000256" key="4">
    <source>
        <dbReference type="ARBA" id="ARBA00022691"/>
    </source>
</evidence>
<dbReference type="PANTHER" id="PTHR43182:SF1">
    <property type="entry name" value="COBALT-PRECORRIN-7 C(5)-METHYLTRANSFERASE"/>
    <property type="match status" value="1"/>
</dbReference>
<dbReference type="NCBIfam" id="TIGR02469">
    <property type="entry name" value="CbiT"/>
    <property type="match status" value="1"/>
</dbReference>
<evidence type="ECO:0000256" key="1">
    <source>
        <dbReference type="ARBA" id="ARBA00022573"/>
    </source>
</evidence>
<feature type="binding site" evidence="5">
    <location>
        <position position="25"/>
    </location>
    <ligand>
        <name>S-adenosyl-L-methionine</name>
        <dbReference type="ChEBI" id="CHEBI:59789"/>
    </ligand>
</feature>
<dbReference type="InterPro" id="IPR025714">
    <property type="entry name" value="Methyltranfer_dom"/>
</dbReference>
<gene>
    <name evidence="5" type="primary">cbiT</name>
    <name evidence="7" type="ORF">GCM10007108_10920</name>
</gene>
<dbReference type="HAMAP" id="MF_00786">
    <property type="entry name" value="CbiT"/>
    <property type="match status" value="1"/>
</dbReference>
<evidence type="ECO:0000256" key="2">
    <source>
        <dbReference type="ARBA" id="ARBA00022603"/>
    </source>
</evidence>
<protein>
    <recommendedName>
        <fullName evidence="5">Probable cobalt-precorrin-6B C(15)-methyltransferase (decarboxylating)</fullName>
        <ecNumber evidence="5">2.1.1.196</ecNumber>
    </recommendedName>
</protein>
<comment type="catalytic activity">
    <reaction evidence="5">
        <text>Co-precorrin-6B + S-adenosyl-L-methionine = Co-precorrin-7 + S-adenosyl-L-homocysteine + CO2</text>
        <dbReference type="Rhea" id="RHEA:36067"/>
        <dbReference type="ChEBI" id="CHEBI:16526"/>
        <dbReference type="ChEBI" id="CHEBI:57856"/>
        <dbReference type="ChEBI" id="CHEBI:59789"/>
        <dbReference type="ChEBI" id="CHEBI:70791"/>
        <dbReference type="ChEBI" id="CHEBI:72780"/>
        <dbReference type="EC" id="2.1.1.196"/>
    </reaction>
</comment>
<evidence type="ECO:0000259" key="6">
    <source>
        <dbReference type="Pfam" id="PF13847"/>
    </source>
</evidence>
<dbReference type="InterPro" id="IPR029063">
    <property type="entry name" value="SAM-dependent_MTases_sf"/>
</dbReference>
<reference evidence="7" key="2">
    <citation type="submission" date="2022-09" db="EMBL/GenBank/DDBJ databases">
        <authorList>
            <person name="Sun Q."/>
            <person name="Ohkuma M."/>
        </authorList>
    </citation>
    <scope>NUCLEOTIDE SEQUENCE</scope>
    <source>
        <strain evidence="7">JCM 13583</strain>
    </source>
</reference>
<dbReference type="CDD" id="cd02440">
    <property type="entry name" value="AdoMet_MTases"/>
    <property type="match status" value="1"/>
</dbReference>
<feature type="domain" description="Methyltransferase" evidence="6">
    <location>
        <begin position="40"/>
        <end position="147"/>
    </location>
</feature>
<keyword evidence="3 5" id="KW-0808">Transferase</keyword>
<evidence type="ECO:0000313" key="7">
    <source>
        <dbReference type="EMBL" id="GGM74774.1"/>
    </source>
</evidence>
<keyword evidence="1 5" id="KW-0169">Cobalamin biosynthesis</keyword>
<evidence type="ECO:0000256" key="3">
    <source>
        <dbReference type="ARBA" id="ARBA00022679"/>
    </source>
</evidence>
<dbReference type="GO" id="GO:0008276">
    <property type="term" value="F:protein methyltransferase activity"/>
    <property type="evidence" value="ECO:0007669"/>
    <property type="project" value="InterPro"/>
</dbReference>
<keyword evidence="4 5" id="KW-0949">S-adenosyl-L-methionine</keyword>
<proteinExistence type="inferred from homology"/>
<keyword evidence="8" id="KW-1185">Reference proteome</keyword>
<dbReference type="GO" id="GO:0032259">
    <property type="term" value="P:methylation"/>
    <property type="evidence" value="ECO:0007669"/>
    <property type="project" value="UniProtKB-KW"/>
</dbReference>
<comment type="function">
    <text evidence="5">Catalyzes the methylation of C-15 in cobalt-precorrin-6B followed by the decarboxylation of C-12 to form cobalt-precorrin-7.</text>
</comment>
<dbReference type="PANTHER" id="PTHR43182">
    <property type="entry name" value="COBALT-PRECORRIN-6B C(15)-METHYLTRANSFERASE (DECARBOXYLATING)"/>
    <property type="match status" value="1"/>
</dbReference>
<dbReference type="GO" id="GO:0019251">
    <property type="term" value="P:anaerobic cobalamin biosynthetic process"/>
    <property type="evidence" value="ECO:0007669"/>
    <property type="project" value="UniProtKB-UniRule"/>
</dbReference>
<dbReference type="Gene3D" id="3.40.50.150">
    <property type="entry name" value="Vaccinia Virus protein VP39"/>
    <property type="match status" value="1"/>
</dbReference>
<accession>A0AA37FAV3</accession>
<dbReference type="EC" id="2.1.1.196" evidence="5"/>
<reference evidence="7" key="1">
    <citation type="journal article" date="2014" name="Int. J. Syst. Evol. Microbiol.">
        <title>Complete genome sequence of Corynebacterium casei LMG S-19264T (=DSM 44701T), isolated from a smear-ripened cheese.</title>
        <authorList>
            <consortium name="US DOE Joint Genome Institute (JGI-PGF)"/>
            <person name="Walter F."/>
            <person name="Albersmeier A."/>
            <person name="Kalinowski J."/>
            <person name="Ruckert C."/>
        </authorList>
    </citation>
    <scope>NUCLEOTIDE SEQUENCE</scope>
    <source>
        <strain evidence="7">JCM 13583</strain>
    </source>
</reference>
<comment type="similarity">
    <text evidence="5">Belongs to the methyltransferase superfamily. Archaeal-type CbiT family.</text>
</comment>
<dbReference type="Pfam" id="PF13847">
    <property type="entry name" value="Methyltransf_31"/>
    <property type="match status" value="1"/>
</dbReference>
<dbReference type="InterPro" id="IPR050714">
    <property type="entry name" value="Cobalamin_biosynth_MTase"/>
</dbReference>
<keyword evidence="2 5" id="KW-0489">Methyltransferase</keyword>
<feature type="binding site" evidence="5">
    <location>
        <begin position="49"/>
        <end position="53"/>
    </location>
    <ligand>
        <name>S-adenosyl-L-methionine</name>
        <dbReference type="ChEBI" id="CHEBI:59789"/>
    </ligand>
</feature>
<evidence type="ECO:0000256" key="5">
    <source>
        <dbReference type="HAMAP-Rule" id="MF_00786"/>
    </source>
</evidence>
<feature type="binding site" evidence="5">
    <location>
        <position position="102"/>
    </location>
    <ligand>
        <name>S-adenosyl-L-methionine</name>
        <dbReference type="ChEBI" id="CHEBI:59789"/>
    </ligand>
</feature>
<dbReference type="InterPro" id="IPR014008">
    <property type="entry name" value="Cbl_synth_MTase_CbiT"/>
</dbReference>
<organism evidence="7 8">
    <name type="scientific">Thermogymnomonas acidicola</name>
    <dbReference type="NCBI Taxonomy" id="399579"/>
    <lineage>
        <taxon>Archaea</taxon>
        <taxon>Methanobacteriati</taxon>
        <taxon>Thermoplasmatota</taxon>
        <taxon>Thermoplasmata</taxon>
        <taxon>Thermoplasmatales</taxon>
        <taxon>Thermogymnomonas</taxon>
    </lineage>
</organism>